<proteinExistence type="predicted"/>
<dbReference type="AlphaFoldDB" id="A0AA38G601"/>
<dbReference type="InterPro" id="IPR002912">
    <property type="entry name" value="ACT_dom"/>
</dbReference>
<dbReference type="InterPro" id="IPR045865">
    <property type="entry name" value="ACT-like_dom_sf"/>
</dbReference>
<dbReference type="InterPro" id="IPR010043">
    <property type="entry name" value="UTase/UR"/>
</dbReference>
<evidence type="ECO:0000313" key="4">
    <source>
        <dbReference type="EMBL" id="KAH9316902.1"/>
    </source>
</evidence>
<organism evidence="4 5">
    <name type="scientific">Taxus chinensis</name>
    <name type="common">Chinese yew</name>
    <name type="synonym">Taxus wallichiana var. chinensis</name>
    <dbReference type="NCBI Taxonomy" id="29808"/>
    <lineage>
        <taxon>Eukaryota</taxon>
        <taxon>Viridiplantae</taxon>
        <taxon>Streptophyta</taxon>
        <taxon>Embryophyta</taxon>
        <taxon>Tracheophyta</taxon>
        <taxon>Spermatophyta</taxon>
        <taxon>Pinopsida</taxon>
        <taxon>Pinidae</taxon>
        <taxon>Conifers II</taxon>
        <taxon>Cupressales</taxon>
        <taxon>Taxaceae</taxon>
        <taxon>Taxus</taxon>
    </lineage>
</organism>
<dbReference type="EMBL" id="JAHRHJ020000004">
    <property type="protein sequence ID" value="KAH9316902.1"/>
    <property type="molecule type" value="Genomic_DNA"/>
</dbReference>
<name>A0AA38G601_TAXCH</name>
<keyword evidence="1" id="KW-0378">Hydrolase</keyword>
<protein>
    <recommendedName>
        <fullName evidence="3">ACT domain-containing protein</fullName>
    </recommendedName>
</protein>
<keyword evidence="5" id="KW-1185">Reference proteome</keyword>
<feature type="non-terminal residue" evidence="4">
    <location>
        <position position="250"/>
    </location>
</feature>
<accession>A0AA38G601</accession>
<dbReference type="PANTHER" id="PTHR47320:SF1">
    <property type="entry name" value="BIFUNCTIONAL URIDYLYLTRANSFERASE_URIDYLYL-REMOVING ENZYME"/>
    <property type="match status" value="1"/>
</dbReference>
<dbReference type="GO" id="GO:0016787">
    <property type="term" value="F:hydrolase activity"/>
    <property type="evidence" value="ECO:0007669"/>
    <property type="project" value="UniProtKB-KW"/>
</dbReference>
<feature type="compositionally biased region" description="Polar residues" evidence="2">
    <location>
        <begin position="1"/>
        <end position="12"/>
    </location>
</feature>
<evidence type="ECO:0000313" key="5">
    <source>
        <dbReference type="Proteomes" id="UP000824469"/>
    </source>
</evidence>
<sequence length="250" mass="28067">DNNANMGDSGSSEIRAGNYLSGHQHQQQQLPSGSSQAPEIWEEIYWRLVEKENEAVNTSNFAEQLQAHFNRLPPRYAMDVSVDSAEDVLIHQELLELALIPENRPVFHVRSSDRVVVRLDENEEQPQSVTDGFSSTPEGTVGLSHSSFNEDHQQTPDTCMKFKDLILDADKIILDLEDRKAVKSSSSKRQVALQIPIHEITFSTIDKPKLLSRLSALLADIGLNIREAHVFSTNDGYSLDVFLVDGWKSK</sequence>
<feature type="region of interest" description="Disordered" evidence="2">
    <location>
        <begin position="1"/>
        <end position="36"/>
    </location>
</feature>
<dbReference type="OMA" id="HVHEIVF"/>
<gene>
    <name evidence="4" type="ORF">KI387_018671</name>
</gene>
<evidence type="ECO:0000256" key="1">
    <source>
        <dbReference type="ARBA" id="ARBA00022801"/>
    </source>
</evidence>
<feature type="non-terminal residue" evidence="4">
    <location>
        <position position="1"/>
    </location>
</feature>
<dbReference type="Proteomes" id="UP000824469">
    <property type="component" value="Unassembled WGS sequence"/>
</dbReference>
<comment type="caution">
    <text evidence="4">The sequence shown here is derived from an EMBL/GenBank/DDBJ whole genome shotgun (WGS) entry which is preliminary data.</text>
</comment>
<evidence type="ECO:0000256" key="2">
    <source>
        <dbReference type="SAM" id="MobiDB-lite"/>
    </source>
</evidence>
<dbReference type="PANTHER" id="PTHR47320">
    <property type="entry name" value="BIFUNCTIONAL URIDYLYLTRANSFERASE/URIDYLYL-REMOVING ENZYME"/>
    <property type="match status" value="1"/>
</dbReference>
<evidence type="ECO:0000259" key="3">
    <source>
        <dbReference type="PROSITE" id="PS51671"/>
    </source>
</evidence>
<dbReference type="GO" id="GO:0008773">
    <property type="term" value="F:[protein-PII] uridylyltransferase activity"/>
    <property type="evidence" value="ECO:0007669"/>
    <property type="project" value="InterPro"/>
</dbReference>
<feature type="region of interest" description="Disordered" evidence="2">
    <location>
        <begin position="122"/>
        <end position="141"/>
    </location>
</feature>
<dbReference type="SUPFAM" id="SSF55021">
    <property type="entry name" value="ACT-like"/>
    <property type="match status" value="1"/>
</dbReference>
<dbReference type="PROSITE" id="PS51671">
    <property type="entry name" value="ACT"/>
    <property type="match status" value="1"/>
</dbReference>
<feature type="domain" description="ACT" evidence="3">
    <location>
        <begin position="199"/>
        <end position="250"/>
    </location>
</feature>
<feature type="compositionally biased region" description="Polar residues" evidence="2">
    <location>
        <begin position="125"/>
        <end position="141"/>
    </location>
</feature>
<reference evidence="4 5" key="1">
    <citation type="journal article" date="2021" name="Nat. Plants">
        <title>The Taxus genome provides insights into paclitaxel biosynthesis.</title>
        <authorList>
            <person name="Xiong X."/>
            <person name="Gou J."/>
            <person name="Liao Q."/>
            <person name="Li Y."/>
            <person name="Zhou Q."/>
            <person name="Bi G."/>
            <person name="Li C."/>
            <person name="Du R."/>
            <person name="Wang X."/>
            <person name="Sun T."/>
            <person name="Guo L."/>
            <person name="Liang H."/>
            <person name="Lu P."/>
            <person name="Wu Y."/>
            <person name="Zhang Z."/>
            <person name="Ro D.K."/>
            <person name="Shang Y."/>
            <person name="Huang S."/>
            <person name="Yan J."/>
        </authorList>
    </citation>
    <scope>NUCLEOTIDE SEQUENCE [LARGE SCALE GENOMIC DNA]</scope>
    <source>
        <strain evidence="4">Ta-2019</strain>
    </source>
</reference>
<feature type="compositionally biased region" description="Polar residues" evidence="2">
    <location>
        <begin position="21"/>
        <end position="36"/>
    </location>
</feature>